<dbReference type="InterPro" id="IPR011692">
    <property type="entry name" value="Stress_up-reg_Nod19"/>
</dbReference>
<protein>
    <submittedName>
        <fullName evidence="1">Uncharacterized protein</fullName>
    </submittedName>
</protein>
<keyword evidence="2" id="KW-1185">Reference proteome</keyword>
<reference evidence="2" key="1">
    <citation type="submission" date="2013-01" db="EMBL/GenBank/DDBJ databases">
        <title>Draft Genome Sequence of a Mulberry Tree, Morus notabilis C.K. Schneid.</title>
        <authorList>
            <person name="He N."/>
            <person name="Zhao S."/>
        </authorList>
    </citation>
    <scope>NUCLEOTIDE SEQUENCE</scope>
</reference>
<proteinExistence type="predicted"/>
<gene>
    <name evidence="1" type="ORF">L484_011608</name>
</gene>
<accession>W9RKR5</accession>
<dbReference type="Proteomes" id="UP000030645">
    <property type="component" value="Unassembled WGS sequence"/>
</dbReference>
<dbReference type="PANTHER" id="PTHR33390:SF1">
    <property type="entry name" value="STRESS UP-REGULATED NOD 19 PROTEIN"/>
    <property type="match status" value="1"/>
</dbReference>
<dbReference type="PANTHER" id="PTHR33390">
    <property type="entry name" value="STRESS UP-REGULATED NOD 19 PROTEIN"/>
    <property type="match status" value="1"/>
</dbReference>
<evidence type="ECO:0000313" key="2">
    <source>
        <dbReference type="Proteomes" id="UP000030645"/>
    </source>
</evidence>
<dbReference type="EMBL" id="KE344787">
    <property type="protein sequence ID" value="EXB79415.1"/>
    <property type="molecule type" value="Genomic_DNA"/>
</dbReference>
<evidence type="ECO:0000313" key="1">
    <source>
        <dbReference type="EMBL" id="EXB79415.1"/>
    </source>
</evidence>
<name>W9RKR5_9ROSA</name>
<dbReference type="AlphaFoldDB" id="W9RKR5"/>
<sequence length="177" mass="20253">MKGLTREEQNGTWFWRLVTVFYNSSIGIEHTMFTFFEDQKQKSRQNLLFSCPPSFELGPGSVQNKVYYNIDFSRGHIAIKRFDAEVVDEAGCSMPLHETYLHHWILIRYRIRKDIRFMSALAPKETRPGFQPGGYLVYGVAHQHTAGVGSTLYGDVTCFCNSSLLCVEIPSITSMHC</sequence>
<dbReference type="Pfam" id="PF07712">
    <property type="entry name" value="SURNod19"/>
    <property type="match status" value="2"/>
</dbReference>
<dbReference type="STRING" id="981085.W9RKR5"/>
<organism evidence="1 2">
    <name type="scientific">Morus notabilis</name>
    <dbReference type="NCBI Taxonomy" id="981085"/>
    <lineage>
        <taxon>Eukaryota</taxon>
        <taxon>Viridiplantae</taxon>
        <taxon>Streptophyta</taxon>
        <taxon>Embryophyta</taxon>
        <taxon>Tracheophyta</taxon>
        <taxon>Spermatophyta</taxon>
        <taxon>Magnoliopsida</taxon>
        <taxon>eudicotyledons</taxon>
        <taxon>Gunneridae</taxon>
        <taxon>Pentapetalae</taxon>
        <taxon>rosids</taxon>
        <taxon>fabids</taxon>
        <taxon>Rosales</taxon>
        <taxon>Moraceae</taxon>
        <taxon>Moreae</taxon>
        <taxon>Morus</taxon>
    </lineage>
</organism>